<dbReference type="EMBL" id="CH981534">
    <property type="protein sequence ID" value="EDK47546.1"/>
    <property type="molecule type" value="Genomic_DNA"/>
</dbReference>
<dbReference type="Proteomes" id="UP000001996">
    <property type="component" value="Unassembled WGS sequence"/>
</dbReference>
<dbReference type="PRINTS" id="PR00081">
    <property type="entry name" value="GDHRDH"/>
</dbReference>
<evidence type="ECO:0000313" key="5">
    <source>
        <dbReference type="Proteomes" id="UP000001996"/>
    </source>
</evidence>
<gene>
    <name evidence="4" type="ORF">LELG_05727</name>
</gene>
<dbReference type="InterPro" id="IPR020904">
    <property type="entry name" value="Sc_DH/Rdtase_CS"/>
</dbReference>
<evidence type="ECO:0000256" key="2">
    <source>
        <dbReference type="ARBA" id="ARBA00022857"/>
    </source>
</evidence>
<keyword evidence="5" id="KW-1185">Reference proteome</keyword>
<protein>
    <submittedName>
        <fullName evidence="4">Sorbitol utilization protein SOU2</fullName>
    </submittedName>
</protein>
<dbReference type="VEuPathDB" id="FungiDB:LELG_05727"/>
<dbReference type="AlphaFoldDB" id="A5E7Y8"/>
<dbReference type="KEGG" id="lel:PVL30_004480"/>
<keyword evidence="3" id="KW-0560">Oxidoreductase</keyword>
<name>A5E7Y8_LODEL</name>
<dbReference type="PANTHER" id="PTHR43008:SF13">
    <property type="entry name" value="L-XYLULOSE REDUCTASE-RELATED"/>
    <property type="match status" value="1"/>
</dbReference>
<evidence type="ECO:0000256" key="1">
    <source>
        <dbReference type="ARBA" id="ARBA00006484"/>
    </source>
</evidence>
<dbReference type="InterPro" id="IPR036291">
    <property type="entry name" value="NAD(P)-bd_dom_sf"/>
</dbReference>
<reference evidence="4 5" key="1">
    <citation type="journal article" date="2009" name="Nature">
        <title>Evolution of pathogenicity and sexual reproduction in eight Candida genomes.</title>
        <authorList>
            <person name="Butler G."/>
            <person name="Rasmussen M.D."/>
            <person name="Lin M.F."/>
            <person name="Santos M.A."/>
            <person name="Sakthikumar S."/>
            <person name="Munro C.A."/>
            <person name="Rheinbay E."/>
            <person name="Grabherr M."/>
            <person name="Forche A."/>
            <person name="Reedy J.L."/>
            <person name="Agrafioti I."/>
            <person name="Arnaud M.B."/>
            <person name="Bates S."/>
            <person name="Brown A.J."/>
            <person name="Brunke S."/>
            <person name="Costanzo M.C."/>
            <person name="Fitzpatrick D.A."/>
            <person name="de Groot P.W."/>
            <person name="Harris D."/>
            <person name="Hoyer L.L."/>
            <person name="Hube B."/>
            <person name="Klis F.M."/>
            <person name="Kodira C."/>
            <person name="Lennard N."/>
            <person name="Logue M.E."/>
            <person name="Martin R."/>
            <person name="Neiman A.M."/>
            <person name="Nikolaou E."/>
            <person name="Quail M.A."/>
            <person name="Quinn J."/>
            <person name="Santos M.C."/>
            <person name="Schmitzberger F.F."/>
            <person name="Sherlock G."/>
            <person name="Shah P."/>
            <person name="Silverstein K.A."/>
            <person name="Skrzypek M.S."/>
            <person name="Soll D."/>
            <person name="Staggs R."/>
            <person name="Stansfield I."/>
            <person name="Stumpf M.P."/>
            <person name="Sudbery P.E."/>
            <person name="Srikantha T."/>
            <person name="Zeng Q."/>
            <person name="Berman J."/>
            <person name="Berriman M."/>
            <person name="Heitman J."/>
            <person name="Gow N.A."/>
            <person name="Lorenz M.C."/>
            <person name="Birren B.W."/>
            <person name="Kellis M."/>
            <person name="Cuomo C.A."/>
        </authorList>
    </citation>
    <scope>NUCLEOTIDE SEQUENCE [LARGE SCALE GENOMIC DNA]</scope>
    <source>
        <strain evidence="5">ATCC 11503 / BCRC 21390 / CBS 2605 / JCM 1781 / NBRC 1676 / NRRL YB-4239</strain>
    </source>
</reference>
<dbReference type="GO" id="GO:0050664">
    <property type="term" value="F:oxidoreductase activity, acting on NAD(P)H, oxygen as acceptor"/>
    <property type="evidence" value="ECO:0007669"/>
    <property type="project" value="TreeGrafter"/>
</dbReference>
<evidence type="ECO:0000313" key="4">
    <source>
        <dbReference type="EMBL" id="EDK47546.1"/>
    </source>
</evidence>
<dbReference type="PANTHER" id="PTHR43008">
    <property type="entry name" value="BENZIL REDUCTASE"/>
    <property type="match status" value="1"/>
</dbReference>
<dbReference type="GO" id="GO:0044281">
    <property type="term" value="P:small molecule metabolic process"/>
    <property type="evidence" value="ECO:0007669"/>
    <property type="project" value="UniProtKB-ARBA"/>
</dbReference>
<dbReference type="HOGENOM" id="CLU_010194_1_1_1"/>
<dbReference type="GeneID" id="5230203"/>
<dbReference type="SUPFAM" id="SSF51735">
    <property type="entry name" value="NAD(P)-binding Rossmann-fold domains"/>
    <property type="match status" value="1"/>
</dbReference>
<dbReference type="GO" id="GO:0005975">
    <property type="term" value="P:carbohydrate metabolic process"/>
    <property type="evidence" value="ECO:0007669"/>
    <property type="project" value="UniProtKB-ARBA"/>
</dbReference>
<dbReference type="OrthoDB" id="1888931at2759"/>
<keyword evidence="2" id="KW-0521">NADP</keyword>
<dbReference type="FunFam" id="3.40.50.720:FF:000090">
    <property type="entry name" value="NADP-dependent mannitol dehydrogenase"/>
    <property type="match status" value="1"/>
</dbReference>
<dbReference type="InParanoid" id="A5E7Y8"/>
<comment type="similarity">
    <text evidence="1">Belongs to the short-chain dehydrogenases/reductases (SDR) family.</text>
</comment>
<dbReference type="GO" id="GO:0050085">
    <property type="term" value="F:mannitol 2-dehydrogenase (NADP+) activity"/>
    <property type="evidence" value="ECO:0007669"/>
    <property type="project" value="UniProtKB-ARBA"/>
</dbReference>
<evidence type="ECO:0000256" key="3">
    <source>
        <dbReference type="ARBA" id="ARBA00023002"/>
    </source>
</evidence>
<dbReference type="PROSITE" id="PS00061">
    <property type="entry name" value="ADH_SHORT"/>
    <property type="match status" value="1"/>
</dbReference>
<organism evidence="4 5">
    <name type="scientific">Lodderomyces elongisporus (strain ATCC 11503 / CBS 2605 / JCM 1781 / NBRC 1676 / NRRL YB-4239)</name>
    <name type="common">Yeast</name>
    <name type="synonym">Saccharomyces elongisporus</name>
    <dbReference type="NCBI Taxonomy" id="379508"/>
    <lineage>
        <taxon>Eukaryota</taxon>
        <taxon>Fungi</taxon>
        <taxon>Dikarya</taxon>
        <taxon>Ascomycota</taxon>
        <taxon>Saccharomycotina</taxon>
        <taxon>Pichiomycetes</taxon>
        <taxon>Debaryomycetaceae</taxon>
        <taxon>Candida/Lodderomyces clade</taxon>
        <taxon>Lodderomyces</taxon>
    </lineage>
</organism>
<sequence>MSRENPDIQSYANPELGNLPRPIPSYIDDNILSLFSLKGKTASITGSSGGIGWCVAEGFAQAGADVIIWYNSHPADEKATYLSEKYGIKSKAYKCDISDADDVKRTIAEQLKEFGKIDIFVANAGIPWTSGPLIDEPDMNKWKKVIDTDLNSVFYCAHAIGPVFRKQGHGSLVITASMSGSIVNIPQMQAAYNAAKAAVKHLSKSLAVEWAPFARVNSVSPGYIATNLTTFADAELTKKWLQLTPIGREGKPRELVGAYLYLASDAASFTTGCDLAVDGGYTVP</sequence>
<dbReference type="eggNOG" id="KOG0725">
    <property type="taxonomic scope" value="Eukaryota"/>
</dbReference>
<accession>A5E7Y8</accession>
<dbReference type="PRINTS" id="PR00080">
    <property type="entry name" value="SDRFAMILY"/>
</dbReference>
<dbReference type="InterPro" id="IPR002347">
    <property type="entry name" value="SDR_fam"/>
</dbReference>
<dbReference type="OMA" id="MMMATLA"/>
<proteinExistence type="inferred from homology"/>
<dbReference type="Gene3D" id="3.40.50.720">
    <property type="entry name" value="NAD(P)-binding Rossmann-like Domain"/>
    <property type="match status" value="1"/>
</dbReference>
<dbReference type="CDD" id="cd05352">
    <property type="entry name" value="MDH-like_SDR_c"/>
    <property type="match status" value="1"/>
</dbReference>
<dbReference type="Pfam" id="PF13561">
    <property type="entry name" value="adh_short_C2"/>
    <property type="match status" value="1"/>
</dbReference>
<dbReference type="STRING" id="379508.A5E7Y8"/>